<dbReference type="Pfam" id="PF06803">
    <property type="entry name" value="DUF1232"/>
    <property type="match status" value="1"/>
</dbReference>
<gene>
    <name evidence="6" type="ORF">DFR59_101336</name>
</gene>
<dbReference type="RefSeq" id="WP_114743887.1">
    <property type="nucleotide sequence ID" value="NZ_QQAY01000001.1"/>
</dbReference>
<dbReference type="InterPro" id="IPR010652">
    <property type="entry name" value="DUF1232"/>
</dbReference>
<name>A0A370GVJ1_9BACI</name>
<dbReference type="Proteomes" id="UP000255326">
    <property type="component" value="Unassembled WGS sequence"/>
</dbReference>
<dbReference type="AlphaFoldDB" id="A0A370GVJ1"/>
<reference evidence="6 7" key="1">
    <citation type="submission" date="2018-07" db="EMBL/GenBank/DDBJ databases">
        <title>Genomic Encyclopedia of Type Strains, Phase IV (KMG-IV): sequencing the most valuable type-strain genomes for metagenomic binning, comparative biology and taxonomic classification.</title>
        <authorList>
            <person name="Goeker M."/>
        </authorList>
    </citation>
    <scope>NUCLEOTIDE SEQUENCE [LARGE SCALE GENOMIC DNA]</scope>
    <source>
        <strain evidence="6 7">DSM 25281</strain>
    </source>
</reference>
<evidence type="ECO:0000313" key="6">
    <source>
        <dbReference type="EMBL" id="RDI47677.1"/>
    </source>
</evidence>
<feature type="domain" description="DUF1232" evidence="5">
    <location>
        <begin position="76"/>
        <end position="110"/>
    </location>
</feature>
<evidence type="ECO:0000256" key="1">
    <source>
        <dbReference type="ARBA" id="ARBA00004127"/>
    </source>
</evidence>
<accession>A0A370GVJ1</accession>
<proteinExistence type="predicted"/>
<dbReference type="EMBL" id="QQAY01000001">
    <property type="protein sequence ID" value="RDI47677.1"/>
    <property type="molecule type" value="Genomic_DNA"/>
</dbReference>
<keyword evidence="7" id="KW-1185">Reference proteome</keyword>
<evidence type="ECO:0000259" key="5">
    <source>
        <dbReference type="Pfam" id="PF06803"/>
    </source>
</evidence>
<organism evidence="6 7">
    <name type="scientific">Falsibacillus pallidus</name>
    <dbReference type="NCBI Taxonomy" id="493781"/>
    <lineage>
        <taxon>Bacteria</taxon>
        <taxon>Bacillati</taxon>
        <taxon>Bacillota</taxon>
        <taxon>Bacilli</taxon>
        <taxon>Bacillales</taxon>
        <taxon>Bacillaceae</taxon>
        <taxon>Falsibacillus</taxon>
    </lineage>
</organism>
<comment type="subcellular location">
    <subcellularLocation>
        <location evidence="1">Endomembrane system</location>
        <topology evidence="1">Multi-pass membrane protein</topology>
    </subcellularLocation>
</comment>
<protein>
    <submittedName>
        <fullName evidence="6">Uncharacterized membrane protein YkvA (DUF1232 family)</fullName>
    </submittedName>
</protein>
<dbReference type="GO" id="GO:0012505">
    <property type="term" value="C:endomembrane system"/>
    <property type="evidence" value="ECO:0007669"/>
    <property type="project" value="UniProtKB-SubCell"/>
</dbReference>
<keyword evidence="3" id="KW-1133">Transmembrane helix</keyword>
<evidence type="ECO:0000256" key="2">
    <source>
        <dbReference type="ARBA" id="ARBA00022692"/>
    </source>
</evidence>
<dbReference type="OrthoDB" id="9793277at2"/>
<sequence length="137" mass="15799">MKRWMLGKLAFRLFKTDAQEHLKDKDKTVQLMTKAEKKALSNKTTLSSVWHKLQITFQLLKSWAKGEYKDIPYRTLITIVVGLVYFVSPIDVVPDFIAGLGIVDDVAVLGLLFTQIDPDLAKYIEWRKNKDTIIDEK</sequence>
<evidence type="ECO:0000313" key="7">
    <source>
        <dbReference type="Proteomes" id="UP000255326"/>
    </source>
</evidence>
<keyword evidence="4" id="KW-0472">Membrane</keyword>
<evidence type="ECO:0000256" key="3">
    <source>
        <dbReference type="ARBA" id="ARBA00022989"/>
    </source>
</evidence>
<comment type="caution">
    <text evidence="6">The sequence shown here is derived from an EMBL/GenBank/DDBJ whole genome shotgun (WGS) entry which is preliminary data.</text>
</comment>
<keyword evidence="2" id="KW-0812">Transmembrane</keyword>
<evidence type="ECO:0000256" key="4">
    <source>
        <dbReference type="ARBA" id="ARBA00023136"/>
    </source>
</evidence>